<dbReference type="PANTHER" id="PTHR21477">
    <property type="entry name" value="ZGC:172139"/>
    <property type="match status" value="1"/>
</dbReference>
<keyword evidence="1" id="KW-0472">Membrane</keyword>
<evidence type="ECO:0000256" key="1">
    <source>
        <dbReference type="SAM" id="Phobius"/>
    </source>
</evidence>
<dbReference type="Proteomes" id="UP000188268">
    <property type="component" value="Unassembled WGS sequence"/>
</dbReference>
<evidence type="ECO:0000313" key="3">
    <source>
        <dbReference type="Proteomes" id="UP000188268"/>
    </source>
</evidence>
<feature type="transmembrane region" description="Helical" evidence="1">
    <location>
        <begin position="375"/>
        <end position="395"/>
    </location>
</feature>
<dbReference type="PANTHER" id="PTHR21477:SF31">
    <property type="entry name" value="PROTEIN PHLOEM PROTEIN 2-LIKE A10-LIKE"/>
    <property type="match status" value="1"/>
</dbReference>
<keyword evidence="1" id="KW-1133">Transmembrane helix</keyword>
<feature type="transmembrane region" description="Helical" evidence="1">
    <location>
        <begin position="20"/>
        <end position="37"/>
    </location>
</feature>
<proteinExistence type="predicted"/>
<evidence type="ECO:0008006" key="4">
    <source>
        <dbReference type="Google" id="ProtNLM"/>
    </source>
</evidence>
<dbReference type="OrthoDB" id="1641131at2759"/>
<sequence length="397" mass="43658">MDLQLALKGLEFSRKKKKWVVLLAAFGLTSYGFYRVYQFPAISQKRKRVSKLLGALISMAEAASECAETIGVVSKDMKHFLQSESDQIPNSLKQVSKITKSTEFSDSIVRVSQALTVGIKRGYQSEGENGNSENAKSSSTDQVMDKLFTKAGANFASVVVGSFARNMVMALYSADEESKRNPISSEKNIDVPNWVNVVCGDKCRDLIGDCIQLFVSTMVSEYLEKIKDVNTYDELFAGLTNPKHGTEVKDVLVTVCNNAVETLVRTSHQVLTSSKLHEEEDGSLSELVEARDSIDEDENDIGWVKKVSSTLAEPSNRKFVLDVTGTITFETVRSFLEVLLETLYLGMKKSVNVVHESVVESGHGVVRYVTAKSSVVATICLSLCLHILGGVWILVPA</sequence>
<keyword evidence="1" id="KW-0812">Transmembrane</keyword>
<protein>
    <recommendedName>
        <fullName evidence="4">Protein PHLOEM PROTEIN 2-LIKE A10</fullName>
    </recommendedName>
</protein>
<keyword evidence="3" id="KW-1185">Reference proteome</keyword>
<gene>
    <name evidence="2" type="ORF">CCACVL1_26556</name>
</gene>
<comment type="caution">
    <text evidence="2">The sequence shown here is derived from an EMBL/GenBank/DDBJ whole genome shotgun (WGS) entry which is preliminary data.</text>
</comment>
<dbReference type="EMBL" id="AWWV01014502">
    <property type="protein sequence ID" value="OMO56432.1"/>
    <property type="molecule type" value="Genomic_DNA"/>
</dbReference>
<evidence type="ECO:0000313" key="2">
    <source>
        <dbReference type="EMBL" id="OMO56432.1"/>
    </source>
</evidence>
<reference evidence="2 3" key="1">
    <citation type="submission" date="2013-09" db="EMBL/GenBank/DDBJ databases">
        <title>Corchorus capsularis genome sequencing.</title>
        <authorList>
            <person name="Alam M."/>
            <person name="Haque M.S."/>
            <person name="Islam M.S."/>
            <person name="Emdad E.M."/>
            <person name="Islam M.M."/>
            <person name="Ahmed B."/>
            <person name="Halim A."/>
            <person name="Hossen Q.M.M."/>
            <person name="Hossain M.Z."/>
            <person name="Ahmed R."/>
            <person name="Khan M.M."/>
            <person name="Islam R."/>
            <person name="Rashid M.M."/>
            <person name="Khan S.A."/>
            <person name="Rahman M.S."/>
            <person name="Alam M."/>
        </authorList>
    </citation>
    <scope>NUCLEOTIDE SEQUENCE [LARGE SCALE GENOMIC DNA]</scope>
    <source>
        <strain evidence="3">cv. CVL-1</strain>
        <tissue evidence="2">Whole seedling</tissue>
    </source>
</reference>
<dbReference type="InterPro" id="IPR019141">
    <property type="entry name" value="DUF2045"/>
</dbReference>
<accession>A0A1R3GEC8</accession>
<dbReference type="OMA" id="WILVPAQ"/>
<name>A0A1R3GEC8_COCAP</name>
<organism evidence="2 3">
    <name type="scientific">Corchorus capsularis</name>
    <name type="common">Jute</name>
    <dbReference type="NCBI Taxonomy" id="210143"/>
    <lineage>
        <taxon>Eukaryota</taxon>
        <taxon>Viridiplantae</taxon>
        <taxon>Streptophyta</taxon>
        <taxon>Embryophyta</taxon>
        <taxon>Tracheophyta</taxon>
        <taxon>Spermatophyta</taxon>
        <taxon>Magnoliopsida</taxon>
        <taxon>eudicotyledons</taxon>
        <taxon>Gunneridae</taxon>
        <taxon>Pentapetalae</taxon>
        <taxon>rosids</taxon>
        <taxon>malvids</taxon>
        <taxon>Malvales</taxon>
        <taxon>Malvaceae</taxon>
        <taxon>Grewioideae</taxon>
        <taxon>Apeibeae</taxon>
        <taxon>Corchorus</taxon>
    </lineage>
</organism>
<dbReference type="AlphaFoldDB" id="A0A1R3GEC8"/>
<dbReference type="Gramene" id="OMO56432">
    <property type="protein sequence ID" value="OMO56432"/>
    <property type="gene ID" value="CCACVL1_26556"/>
</dbReference>